<feature type="domain" description="Amidohydrolase-related" evidence="2">
    <location>
        <begin position="171"/>
        <end position="532"/>
    </location>
</feature>
<name>A0ABV3R2J0_9HYPH</name>
<evidence type="ECO:0000313" key="3">
    <source>
        <dbReference type="EMBL" id="MEW9807525.1"/>
    </source>
</evidence>
<dbReference type="InterPro" id="IPR057744">
    <property type="entry name" value="OTAase-like"/>
</dbReference>
<dbReference type="CDD" id="cd01299">
    <property type="entry name" value="Met_dep_hydrolase_A"/>
    <property type="match status" value="1"/>
</dbReference>
<proteinExistence type="predicted"/>
<dbReference type="InterPro" id="IPR032466">
    <property type="entry name" value="Metal_Hydrolase"/>
</dbReference>
<protein>
    <submittedName>
        <fullName evidence="3">Amidohydrolase family protein</fullName>
    </submittedName>
</protein>
<dbReference type="Pfam" id="PF01979">
    <property type="entry name" value="Amidohydro_1"/>
    <property type="match status" value="1"/>
</dbReference>
<dbReference type="EMBL" id="JBFOCI010000005">
    <property type="protein sequence ID" value="MEW9807525.1"/>
    <property type="molecule type" value="Genomic_DNA"/>
</dbReference>
<reference evidence="3 4" key="1">
    <citation type="submission" date="2024-06" db="EMBL/GenBank/DDBJ databases">
        <authorList>
            <person name="Tuo L."/>
        </authorList>
    </citation>
    <scope>NUCLEOTIDE SEQUENCE [LARGE SCALE GENOMIC DNA]</scope>
    <source>
        <strain evidence="3 4">ZMM04-5</strain>
    </source>
</reference>
<keyword evidence="1" id="KW-1133">Transmembrane helix</keyword>
<dbReference type="Gene3D" id="3.20.20.140">
    <property type="entry name" value="Metal-dependent hydrolases"/>
    <property type="match status" value="1"/>
</dbReference>
<evidence type="ECO:0000256" key="1">
    <source>
        <dbReference type="SAM" id="Phobius"/>
    </source>
</evidence>
<organism evidence="3 4">
    <name type="scientific">Mesorhizobium marinum</name>
    <dbReference type="NCBI Taxonomy" id="3228790"/>
    <lineage>
        <taxon>Bacteria</taxon>
        <taxon>Pseudomonadati</taxon>
        <taxon>Pseudomonadota</taxon>
        <taxon>Alphaproteobacteria</taxon>
        <taxon>Hyphomicrobiales</taxon>
        <taxon>Phyllobacteriaceae</taxon>
        <taxon>Mesorhizobium</taxon>
    </lineage>
</organism>
<evidence type="ECO:0000259" key="2">
    <source>
        <dbReference type="Pfam" id="PF01979"/>
    </source>
</evidence>
<keyword evidence="4" id="KW-1185">Reference proteome</keyword>
<keyword evidence="1" id="KW-0812">Transmembrane</keyword>
<feature type="transmembrane region" description="Helical" evidence="1">
    <location>
        <begin position="92"/>
        <end position="112"/>
    </location>
</feature>
<dbReference type="InterPro" id="IPR011059">
    <property type="entry name" value="Metal-dep_hydrolase_composite"/>
</dbReference>
<sequence>MVAWSTRPEADVDLIDRRVEVEACRTAICPRRRLRGIRSFLTHLNDKQLMLWTLPGHERHICSAECSSYAQFLPRTRKELHDMARYTLDRRALLTIGVFGAMAAMCTGSALAQQTASTAATLFTNVNVFDGKNETLINNANVLIEGNLIKTISTSPINAEDATVIDGGGRTLMPGLIDMHWHSNFATLRVQEGLDTDLAYHALKAAKANNDALLRGFTSVRDMAGNSFSLHKLTDAGVYDGPRMFPSGPAISQTSGHSDWRPATGAPFDIAAPLDYVQRSGHFLIADGVPEVLKRTREALRMGATQIKVMAGGGVSSNFDPLDVTQYSLEELEAAVEAAREWNTYVGVHVFTDVAAQQAIAAGVKSIEHGHLLHEETLKMMVEKGVFLSMQPILDDEDAIPFPPGSANQAKFEQVTQGTENVYPLAKRLGVKIVFGTDTLFDPELAKKQGKQLAKLGRWFTPVEALRQATSTAGELLALSGPRNPYQAGPLGVIEEGAYADLILVDGNPLENLDLVADPEANFDLIMKDGKIYKKTID</sequence>
<dbReference type="SUPFAM" id="SSF51338">
    <property type="entry name" value="Composite domain of metallo-dependent hydrolases"/>
    <property type="match status" value="2"/>
</dbReference>
<gene>
    <name evidence="3" type="ORF">ABUE31_16165</name>
</gene>
<dbReference type="PANTHER" id="PTHR43135">
    <property type="entry name" value="ALPHA-D-RIBOSE 1-METHYLPHOSPHONATE 5-TRIPHOSPHATE DIPHOSPHATASE"/>
    <property type="match status" value="1"/>
</dbReference>
<dbReference type="PANTHER" id="PTHR43135:SF3">
    <property type="entry name" value="ALPHA-D-RIBOSE 1-METHYLPHOSPHONATE 5-TRIPHOSPHATE DIPHOSPHATASE"/>
    <property type="match status" value="1"/>
</dbReference>
<dbReference type="SUPFAM" id="SSF51556">
    <property type="entry name" value="Metallo-dependent hydrolases"/>
    <property type="match status" value="1"/>
</dbReference>
<dbReference type="InterPro" id="IPR051781">
    <property type="entry name" value="Metallo-dep_Hydrolase"/>
</dbReference>
<evidence type="ECO:0000313" key="4">
    <source>
        <dbReference type="Proteomes" id="UP001556196"/>
    </source>
</evidence>
<dbReference type="Proteomes" id="UP001556196">
    <property type="component" value="Unassembled WGS sequence"/>
</dbReference>
<comment type="caution">
    <text evidence="3">The sequence shown here is derived from an EMBL/GenBank/DDBJ whole genome shotgun (WGS) entry which is preliminary data.</text>
</comment>
<dbReference type="InterPro" id="IPR006680">
    <property type="entry name" value="Amidohydro-rel"/>
</dbReference>
<keyword evidence="1" id="KW-0472">Membrane</keyword>
<accession>A0ABV3R2J0</accession>
<dbReference type="Gene3D" id="2.30.40.10">
    <property type="entry name" value="Urease, subunit C, domain 1"/>
    <property type="match status" value="1"/>
</dbReference>
<dbReference type="RefSeq" id="WP_367724706.1">
    <property type="nucleotide sequence ID" value="NZ_JBFOCI010000005.1"/>
</dbReference>